<gene>
    <name evidence="1" type="ORF">NITHO_2520009</name>
</gene>
<reference evidence="1 2" key="1">
    <citation type="journal article" date="2012" name="ISME J.">
        <title>Nitrification expanded: discovery, physiology and genomics of a nitrite-oxidizing bacterium from the phylum Chloroflexi.</title>
        <authorList>
            <person name="Sorokin D.Y."/>
            <person name="Lucker S."/>
            <person name="Vejmelkova D."/>
            <person name="Kostrikina N.A."/>
            <person name="Kleerebezem R."/>
            <person name="Rijpstra W.I."/>
            <person name="Damste J.S."/>
            <person name="Le Paslier D."/>
            <person name="Muyzer G."/>
            <person name="Wagner M."/>
            <person name="van Loosdrecht M.C."/>
            <person name="Daims H."/>
        </authorList>
    </citation>
    <scope>NUCLEOTIDE SEQUENCE [LARGE SCALE GENOMIC DNA]</scope>
    <source>
        <strain evidence="2">none</strain>
    </source>
</reference>
<sequence length="63" mass="7306">MVRKGRAPNGTRTKQAALTEEMVREIRSKYATGRFVQRELADEYHVSPATIGHVVTRRSWRHI</sequence>
<organism evidence="1 2">
    <name type="scientific">Nitrolancea hollandica Lb</name>
    <dbReference type="NCBI Taxonomy" id="1129897"/>
    <lineage>
        <taxon>Bacteria</taxon>
        <taxon>Pseudomonadati</taxon>
        <taxon>Thermomicrobiota</taxon>
        <taxon>Thermomicrobia</taxon>
        <taxon>Sphaerobacterales</taxon>
        <taxon>Sphaerobacterineae</taxon>
        <taxon>Sphaerobacteraceae</taxon>
        <taxon>Nitrolancea</taxon>
    </lineage>
</organism>
<evidence type="ECO:0000313" key="1">
    <source>
        <dbReference type="EMBL" id="CCF83634.1"/>
    </source>
</evidence>
<dbReference type="EMBL" id="CAGS01000171">
    <property type="protein sequence ID" value="CCF83634.1"/>
    <property type="molecule type" value="Genomic_DNA"/>
</dbReference>
<comment type="caution">
    <text evidence="1">The sequence shown here is derived from an EMBL/GenBank/DDBJ whole genome shotgun (WGS) entry which is preliminary data.</text>
</comment>
<evidence type="ECO:0000313" key="2">
    <source>
        <dbReference type="Proteomes" id="UP000004221"/>
    </source>
</evidence>
<dbReference type="AlphaFoldDB" id="I4EG22"/>
<name>I4EG22_9BACT</name>
<proteinExistence type="predicted"/>
<protein>
    <submittedName>
        <fullName evidence="1">Gene 46 protein</fullName>
    </submittedName>
</protein>
<keyword evidence="2" id="KW-1185">Reference proteome</keyword>
<accession>I4EG22</accession>
<dbReference type="Proteomes" id="UP000004221">
    <property type="component" value="Unassembled WGS sequence"/>
</dbReference>